<protein>
    <submittedName>
        <fullName evidence="1">Uncharacterized protein</fullName>
    </submittedName>
</protein>
<gene>
    <name evidence="1" type="ORF">K441DRAFT_671479</name>
</gene>
<organism evidence="1 2">
    <name type="scientific">Cenococcum geophilum 1.58</name>
    <dbReference type="NCBI Taxonomy" id="794803"/>
    <lineage>
        <taxon>Eukaryota</taxon>
        <taxon>Fungi</taxon>
        <taxon>Dikarya</taxon>
        <taxon>Ascomycota</taxon>
        <taxon>Pezizomycotina</taxon>
        <taxon>Dothideomycetes</taxon>
        <taxon>Pleosporomycetidae</taxon>
        <taxon>Gloniales</taxon>
        <taxon>Gloniaceae</taxon>
        <taxon>Cenococcum</taxon>
    </lineage>
</organism>
<evidence type="ECO:0000313" key="2">
    <source>
        <dbReference type="Proteomes" id="UP000250078"/>
    </source>
</evidence>
<dbReference type="EMBL" id="KV748276">
    <property type="protein sequence ID" value="OCK86975.1"/>
    <property type="molecule type" value="Genomic_DNA"/>
</dbReference>
<keyword evidence="2" id="KW-1185">Reference proteome</keyword>
<evidence type="ECO:0000313" key="1">
    <source>
        <dbReference type="EMBL" id="OCK86975.1"/>
    </source>
</evidence>
<accession>A0ACC8EL82</accession>
<reference evidence="1 2" key="1">
    <citation type="journal article" date="2016" name="Nat. Commun.">
        <title>Ectomycorrhizal ecology is imprinted in the genome of the dominant symbiotic fungus Cenococcum geophilum.</title>
        <authorList>
            <consortium name="DOE Joint Genome Institute"/>
            <person name="Peter M."/>
            <person name="Kohler A."/>
            <person name="Ohm R.A."/>
            <person name="Kuo A."/>
            <person name="Krutzmann J."/>
            <person name="Morin E."/>
            <person name="Arend M."/>
            <person name="Barry K.W."/>
            <person name="Binder M."/>
            <person name="Choi C."/>
            <person name="Clum A."/>
            <person name="Copeland A."/>
            <person name="Grisel N."/>
            <person name="Haridas S."/>
            <person name="Kipfer T."/>
            <person name="LaButti K."/>
            <person name="Lindquist E."/>
            <person name="Lipzen A."/>
            <person name="Maire R."/>
            <person name="Meier B."/>
            <person name="Mihaltcheva S."/>
            <person name="Molinier V."/>
            <person name="Murat C."/>
            <person name="Poggeler S."/>
            <person name="Quandt C.A."/>
            <person name="Sperisen C."/>
            <person name="Tritt A."/>
            <person name="Tisserant E."/>
            <person name="Crous P.W."/>
            <person name="Henrissat B."/>
            <person name="Nehls U."/>
            <person name="Egli S."/>
            <person name="Spatafora J.W."/>
            <person name="Grigoriev I.V."/>
            <person name="Martin F.M."/>
        </authorList>
    </citation>
    <scope>NUCLEOTIDE SEQUENCE [LARGE SCALE GENOMIC DNA]</scope>
    <source>
        <strain evidence="1 2">1.58</strain>
    </source>
</reference>
<proteinExistence type="predicted"/>
<dbReference type="Proteomes" id="UP000250078">
    <property type="component" value="Unassembled WGS sequence"/>
</dbReference>
<sequence length="441" mass="49987">MAYCMARPALASLRHRLLCRTSRHVCLNLARPVSSASTRPKALKAKPGNEPEFEMPQITFYEQDENMKSPPRRVGAISTLEELKQHQAELEALEDEEEAELNSRDPASRMKALKGLMNDPEMRDLHPQIQQMQRELDPDAPELRKGFDKQEEFLDKKLKLDVLESLIEDPKMRQYRDVFRELQDEIRSGKLKAGDEELVLGDLTMLSYSTDTITDFKNADSEGLKAMLEAVEGKMDYSDEDSVAASFDSEMQKMIEDLEDETLEETLNDEELKSKLLEIVEGNGEDKTLEEALNDENQPGIELSGAQDISQTPAPSVLPIKERIVTAEADPEHKAALQRLVIDLQRPHSSNPRLKQLNEVLRTAYMGANEDIRKALWRAYTRAKAGVPGLLERIPDDAWDMLWYSQAVKWSSNSNREEHLGILSHDLKTVGRDGPPTKQPA</sequence>
<name>A0ACC8EL82_9PEZI</name>